<proteinExistence type="predicted"/>
<reference evidence="5 6" key="1">
    <citation type="submission" date="2019-09" db="EMBL/GenBank/DDBJ databases">
        <title>The complete genome of Methanoplanus sp. FWC-SCC4.</title>
        <authorList>
            <person name="Chen S.-C."/>
            <person name="Zhou Y.-Z."/>
            <person name="Lai M.-C."/>
        </authorList>
    </citation>
    <scope>NUCLEOTIDE SEQUENCE [LARGE SCALE GENOMIC DNA]</scope>
    <source>
        <strain evidence="5 6">FWC-SCC4</strain>
    </source>
</reference>
<accession>A0AA97FDU2</accession>
<name>A0AA97FDU2_9EURY</name>
<dbReference type="PROSITE" id="PS01117">
    <property type="entry name" value="HTH_MARR_1"/>
    <property type="match status" value="1"/>
</dbReference>
<keyword evidence="3" id="KW-0804">Transcription</keyword>
<organism evidence="5 6">
    <name type="scientific">Methanochimaera problematica</name>
    <dbReference type="NCBI Taxonomy" id="2609417"/>
    <lineage>
        <taxon>Archaea</taxon>
        <taxon>Methanobacteriati</taxon>
        <taxon>Methanobacteriota</taxon>
        <taxon>Stenosarchaea group</taxon>
        <taxon>Methanomicrobia</taxon>
        <taxon>Methanomicrobiales</taxon>
        <taxon>Methanomicrobiaceae</taxon>
        <taxon>Methanochimaera</taxon>
    </lineage>
</organism>
<evidence type="ECO:0000256" key="3">
    <source>
        <dbReference type="ARBA" id="ARBA00023163"/>
    </source>
</evidence>
<keyword evidence="1" id="KW-0805">Transcription regulation</keyword>
<feature type="domain" description="HTH marR-type" evidence="4">
    <location>
        <begin position="15"/>
        <end position="144"/>
    </location>
</feature>
<dbReference type="KEGG" id="mefw:F1737_11345"/>
<dbReference type="EMBL" id="CP043875">
    <property type="protein sequence ID" value="WOF17227.1"/>
    <property type="molecule type" value="Genomic_DNA"/>
</dbReference>
<dbReference type="PANTHER" id="PTHR42756:SF1">
    <property type="entry name" value="TRANSCRIPTIONAL REPRESSOR OF EMRAB OPERON"/>
    <property type="match status" value="1"/>
</dbReference>
<dbReference type="GO" id="GO:0003677">
    <property type="term" value="F:DNA binding"/>
    <property type="evidence" value="ECO:0007669"/>
    <property type="project" value="UniProtKB-KW"/>
</dbReference>
<keyword evidence="2" id="KW-0238">DNA-binding</keyword>
<dbReference type="GO" id="GO:0003700">
    <property type="term" value="F:DNA-binding transcription factor activity"/>
    <property type="evidence" value="ECO:0007669"/>
    <property type="project" value="InterPro"/>
</dbReference>
<dbReference type="InterPro" id="IPR036388">
    <property type="entry name" value="WH-like_DNA-bd_sf"/>
</dbReference>
<dbReference type="InterPro" id="IPR023187">
    <property type="entry name" value="Tscrpt_reg_MarR-type_CS"/>
</dbReference>
<dbReference type="SMART" id="SM00347">
    <property type="entry name" value="HTH_MARR"/>
    <property type="match status" value="1"/>
</dbReference>
<evidence type="ECO:0000313" key="6">
    <source>
        <dbReference type="Proteomes" id="UP001301797"/>
    </source>
</evidence>
<dbReference type="GeneID" id="85230773"/>
<dbReference type="SUPFAM" id="SSF46785">
    <property type="entry name" value="Winged helix' DNA-binding domain"/>
    <property type="match status" value="1"/>
</dbReference>
<dbReference type="InterPro" id="IPR000835">
    <property type="entry name" value="HTH_MarR-typ"/>
</dbReference>
<dbReference type="AlphaFoldDB" id="A0AA97FDU2"/>
<dbReference type="PRINTS" id="PR00598">
    <property type="entry name" value="HTHMARR"/>
</dbReference>
<protein>
    <submittedName>
        <fullName evidence="5">MarR family transcriptional regulator</fullName>
    </submittedName>
</protein>
<evidence type="ECO:0000256" key="1">
    <source>
        <dbReference type="ARBA" id="ARBA00023015"/>
    </source>
</evidence>
<gene>
    <name evidence="5" type="ORF">F1737_11345</name>
</gene>
<evidence type="ECO:0000313" key="5">
    <source>
        <dbReference type="EMBL" id="WOF17227.1"/>
    </source>
</evidence>
<dbReference type="PANTHER" id="PTHR42756">
    <property type="entry name" value="TRANSCRIPTIONAL REGULATOR, MARR"/>
    <property type="match status" value="1"/>
</dbReference>
<dbReference type="Proteomes" id="UP001301797">
    <property type="component" value="Chromosome"/>
</dbReference>
<dbReference type="Pfam" id="PF01047">
    <property type="entry name" value="MarR"/>
    <property type="match status" value="1"/>
</dbReference>
<keyword evidence="6" id="KW-1185">Reference proteome</keyword>
<dbReference type="Gene3D" id="1.10.10.10">
    <property type="entry name" value="Winged helix-like DNA-binding domain superfamily/Winged helix DNA-binding domain"/>
    <property type="match status" value="1"/>
</dbReference>
<dbReference type="PROSITE" id="PS50995">
    <property type="entry name" value="HTH_MARR_2"/>
    <property type="match status" value="1"/>
</dbReference>
<dbReference type="RefSeq" id="WP_317136690.1">
    <property type="nucleotide sequence ID" value="NZ_CP043875.1"/>
</dbReference>
<evidence type="ECO:0000256" key="2">
    <source>
        <dbReference type="ARBA" id="ARBA00023125"/>
    </source>
</evidence>
<dbReference type="InterPro" id="IPR036390">
    <property type="entry name" value="WH_DNA-bd_sf"/>
</dbReference>
<sequence>MSCLQTLIVEKEIPFPALVSIIHRTHHIMLNSVMKSFGLSAGQFLIMVHLSKEQGITQDSLARHFHIDKASIARHVKKLEDSGYIKRITDPENRRAFSLYLTQKGEDIVPSLIGADKKIEEAACLGLSKEETDSLYSMLLRIAKNSLNIVTDSGEEYYAEKWIKKFE</sequence>
<evidence type="ECO:0000259" key="4">
    <source>
        <dbReference type="PROSITE" id="PS50995"/>
    </source>
</evidence>